<gene>
    <name evidence="7" type="ORF">DW658_02795</name>
    <name evidence="6" type="ORF">DW957_09525</name>
    <name evidence="5" type="ORF">DWY33_00220</name>
</gene>
<dbReference type="PANTHER" id="PTHR42788:SF13">
    <property type="entry name" value="ALIPHATIC SULFONATES IMPORT ATP-BINDING PROTEIN SSUB"/>
    <property type="match status" value="1"/>
</dbReference>
<sequence>MSDYKLTMRGIHHVYKNKVGDETEAIKLINLNVMEGEFLAIVGASGCGKSTLLNIMCGMIDPSEGEVLVEGKNIKSEKIKIGYISQSDTLLPWRNIESNVALGLEIEGMPKKERLQKAREMMKMSGLSGFEKKYPYELSGGMKKRAVIIRALAQNPDIIFMDEPFGPLDVFTRENLQKEILKMWGERKNTIIYITHDIAEAITLADRIVLLSHRPSVVKKEYIVDIPRPRVIEECKYNTEFLKLEKEIWGDIKDELENGDEE</sequence>
<dbReference type="EMBL" id="QSEW01000010">
    <property type="protein sequence ID" value="RGZ99290.1"/>
    <property type="molecule type" value="Genomic_DNA"/>
</dbReference>
<reference evidence="8 9" key="1">
    <citation type="submission" date="2018-08" db="EMBL/GenBank/DDBJ databases">
        <title>A genome reference for cultivated species of the human gut microbiota.</title>
        <authorList>
            <person name="Zou Y."/>
            <person name="Xue W."/>
            <person name="Luo G."/>
        </authorList>
    </citation>
    <scope>NUCLEOTIDE SEQUENCE [LARGE SCALE GENOMIC DNA]</scope>
    <source>
        <strain evidence="5 8">AF25-11</strain>
        <strain evidence="7 10">AM23-7AC</strain>
        <strain evidence="6 9">AM46-16</strain>
    </source>
</reference>
<dbReference type="InterPro" id="IPR003593">
    <property type="entry name" value="AAA+_ATPase"/>
</dbReference>
<dbReference type="AlphaFoldDB" id="A0A413QJ48"/>
<evidence type="ECO:0000313" key="6">
    <source>
        <dbReference type="EMBL" id="RGZ99290.1"/>
    </source>
</evidence>
<dbReference type="InterPro" id="IPR017871">
    <property type="entry name" value="ABC_transporter-like_CS"/>
</dbReference>
<proteinExistence type="predicted"/>
<dbReference type="EMBL" id="QRHN01000002">
    <property type="protein sequence ID" value="RHF80341.1"/>
    <property type="molecule type" value="Genomic_DNA"/>
</dbReference>
<feature type="domain" description="ABC transporter" evidence="4">
    <location>
        <begin position="6"/>
        <end position="238"/>
    </location>
</feature>
<dbReference type="GO" id="GO:0016887">
    <property type="term" value="F:ATP hydrolysis activity"/>
    <property type="evidence" value="ECO:0007669"/>
    <property type="project" value="InterPro"/>
</dbReference>
<evidence type="ECO:0000256" key="3">
    <source>
        <dbReference type="ARBA" id="ARBA00022840"/>
    </source>
</evidence>
<dbReference type="InterPro" id="IPR027417">
    <property type="entry name" value="P-loop_NTPase"/>
</dbReference>
<name>A0A413QJ48_9FIRM</name>
<evidence type="ECO:0000256" key="2">
    <source>
        <dbReference type="ARBA" id="ARBA00022741"/>
    </source>
</evidence>
<dbReference type="PANTHER" id="PTHR42788">
    <property type="entry name" value="TAURINE IMPORT ATP-BINDING PROTEIN-RELATED"/>
    <property type="match status" value="1"/>
</dbReference>
<evidence type="ECO:0000313" key="9">
    <source>
        <dbReference type="Proteomes" id="UP000284962"/>
    </source>
</evidence>
<keyword evidence="2" id="KW-0547">Nucleotide-binding</keyword>
<keyword evidence="1" id="KW-0813">Transport</keyword>
<dbReference type="InterPro" id="IPR050166">
    <property type="entry name" value="ABC_transporter_ATP-bind"/>
</dbReference>
<dbReference type="CDD" id="cd03293">
    <property type="entry name" value="ABC_NrtD_SsuB_transporters"/>
    <property type="match status" value="1"/>
</dbReference>
<dbReference type="PROSITE" id="PS00211">
    <property type="entry name" value="ABC_TRANSPORTER_1"/>
    <property type="match status" value="1"/>
</dbReference>
<dbReference type="SMART" id="SM00382">
    <property type="entry name" value="AAA"/>
    <property type="match status" value="1"/>
</dbReference>
<dbReference type="Pfam" id="PF00005">
    <property type="entry name" value="ABC_tran"/>
    <property type="match status" value="1"/>
</dbReference>
<keyword evidence="3 6" id="KW-0067">ATP-binding</keyword>
<dbReference type="Proteomes" id="UP000283652">
    <property type="component" value="Unassembled WGS sequence"/>
</dbReference>
<dbReference type="EMBL" id="QRUK01000001">
    <property type="protein sequence ID" value="RGR61514.1"/>
    <property type="molecule type" value="Genomic_DNA"/>
</dbReference>
<evidence type="ECO:0000313" key="8">
    <source>
        <dbReference type="Proteomes" id="UP000283652"/>
    </source>
</evidence>
<dbReference type="RefSeq" id="WP_118236694.1">
    <property type="nucleotide sequence ID" value="NZ_JAAIOE010000002.1"/>
</dbReference>
<comment type="caution">
    <text evidence="6">The sequence shown here is derived from an EMBL/GenBank/DDBJ whole genome shotgun (WGS) entry which is preliminary data.</text>
</comment>
<evidence type="ECO:0000313" key="10">
    <source>
        <dbReference type="Proteomes" id="UP000285666"/>
    </source>
</evidence>
<dbReference type="SUPFAM" id="SSF52540">
    <property type="entry name" value="P-loop containing nucleoside triphosphate hydrolases"/>
    <property type="match status" value="1"/>
</dbReference>
<dbReference type="GO" id="GO:0005524">
    <property type="term" value="F:ATP binding"/>
    <property type="evidence" value="ECO:0007669"/>
    <property type="project" value="UniProtKB-KW"/>
</dbReference>
<accession>A0A413QJ48</accession>
<evidence type="ECO:0000259" key="4">
    <source>
        <dbReference type="PROSITE" id="PS50893"/>
    </source>
</evidence>
<dbReference type="PROSITE" id="PS50893">
    <property type="entry name" value="ABC_TRANSPORTER_2"/>
    <property type="match status" value="1"/>
</dbReference>
<evidence type="ECO:0000313" key="5">
    <source>
        <dbReference type="EMBL" id="RGR61514.1"/>
    </source>
</evidence>
<dbReference type="InterPro" id="IPR003439">
    <property type="entry name" value="ABC_transporter-like_ATP-bd"/>
</dbReference>
<evidence type="ECO:0000313" key="7">
    <source>
        <dbReference type="EMBL" id="RHF80341.1"/>
    </source>
</evidence>
<evidence type="ECO:0000256" key="1">
    <source>
        <dbReference type="ARBA" id="ARBA00022448"/>
    </source>
</evidence>
<dbReference type="Proteomes" id="UP000284962">
    <property type="component" value="Unassembled WGS sequence"/>
</dbReference>
<dbReference type="Proteomes" id="UP000285666">
    <property type="component" value="Unassembled WGS sequence"/>
</dbReference>
<organism evidence="6 9">
    <name type="scientific">Dorea formicigenerans</name>
    <dbReference type="NCBI Taxonomy" id="39486"/>
    <lineage>
        <taxon>Bacteria</taxon>
        <taxon>Bacillati</taxon>
        <taxon>Bacillota</taxon>
        <taxon>Clostridia</taxon>
        <taxon>Lachnospirales</taxon>
        <taxon>Lachnospiraceae</taxon>
        <taxon>Dorea</taxon>
    </lineage>
</organism>
<protein>
    <submittedName>
        <fullName evidence="6">ABC transporter ATP-binding protein</fullName>
    </submittedName>
</protein>
<dbReference type="Gene3D" id="3.40.50.300">
    <property type="entry name" value="P-loop containing nucleotide triphosphate hydrolases"/>
    <property type="match status" value="1"/>
</dbReference>